<keyword evidence="8" id="KW-0961">Cell wall biogenesis/degradation</keyword>
<comment type="pathway">
    <text evidence="2 10">Glycan metabolism; pectin degradation; 2-dehydro-3-deoxy-D-gluconate from pectin: step 1/5.</text>
</comment>
<comment type="catalytic activity">
    <reaction evidence="10">
        <text>[(1-&gt;4)-alpha-D-galacturonosyl methyl ester](n) + n H2O = [(1-&gt;4)-alpha-D-galacturonosyl](n) + n methanol + n H(+)</text>
        <dbReference type="Rhea" id="RHEA:22380"/>
        <dbReference type="Rhea" id="RHEA-COMP:14570"/>
        <dbReference type="Rhea" id="RHEA-COMP:14573"/>
        <dbReference type="ChEBI" id="CHEBI:15377"/>
        <dbReference type="ChEBI" id="CHEBI:15378"/>
        <dbReference type="ChEBI" id="CHEBI:17790"/>
        <dbReference type="ChEBI" id="CHEBI:140522"/>
        <dbReference type="ChEBI" id="CHEBI:140523"/>
        <dbReference type="EC" id="3.1.1.11"/>
    </reaction>
</comment>
<keyword evidence="7 10" id="KW-0063">Aspartyl esterase</keyword>
<dbReference type="OMA" id="FINGSIW"/>
<evidence type="ECO:0000256" key="6">
    <source>
        <dbReference type="ARBA" id="ARBA00022801"/>
    </source>
</evidence>
<evidence type="ECO:0000256" key="5">
    <source>
        <dbReference type="ARBA" id="ARBA00022525"/>
    </source>
</evidence>
<dbReference type="Gene3D" id="2.160.20.10">
    <property type="entry name" value="Single-stranded right-handed beta-helix, Pectin lyase-like"/>
    <property type="match status" value="1"/>
</dbReference>
<dbReference type="InterPro" id="IPR033131">
    <property type="entry name" value="Pectinesterase_Asp_AS"/>
</dbReference>
<dbReference type="GO" id="GO:0030599">
    <property type="term" value="F:pectinesterase activity"/>
    <property type="evidence" value="ECO:0007669"/>
    <property type="project" value="UniProtKB-UniRule"/>
</dbReference>
<dbReference type="InterPro" id="IPR011050">
    <property type="entry name" value="Pectin_lyase_fold/virulence"/>
</dbReference>
<evidence type="ECO:0000256" key="4">
    <source>
        <dbReference type="ARBA" id="ARBA00022512"/>
    </source>
</evidence>
<dbReference type="SUPFAM" id="SSF51126">
    <property type="entry name" value="Pectin lyase-like"/>
    <property type="match status" value="1"/>
</dbReference>
<evidence type="ECO:0000256" key="10">
    <source>
        <dbReference type="RuleBase" id="RU000589"/>
    </source>
</evidence>
<evidence type="ECO:0000256" key="3">
    <source>
        <dbReference type="ARBA" id="ARBA00013229"/>
    </source>
</evidence>
<evidence type="ECO:0000313" key="13">
    <source>
        <dbReference type="Proteomes" id="UP000596660"/>
    </source>
</evidence>
<keyword evidence="6 10" id="KW-0378">Hydrolase</keyword>
<organism evidence="12 13">
    <name type="scientific">Chenopodium quinoa</name>
    <name type="common">Quinoa</name>
    <dbReference type="NCBI Taxonomy" id="63459"/>
    <lineage>
        <taxon>Eukaryota</taxon>
        <taxon>Viridiplantae</taxon>
        <taxon>Streptophyta</taxon>
        <taxon>Embryophyta</taxon>
        <taxon>Tracheophyta</taxon>
        <taxon>Spermatophyta</taxon>
        <taxon>Magnoliopsida</taxon>
        <taxon>eudicotyledons</taxon>
        <taxon>Gunneridae</taxon>
        <taxon>Pentapetalae</taxon>
        <taxon>Caryophyllales</taxon>
        <taxon>Chenopodiaceae</taxon>
        <taxon>Chenopodioideae</taxon>
        <taxon>Atripliceae</taxon>
        <taxon>Chenopodium</taxon>
    </lineage>
</organism>
<evidence type="ECO:0000256" key="2">
    <source>
        <dbReference type="ARBA" id="ARBA00005184"/>
    </source>
</evidence>
<dbReference type="FunFam" id="2.160.20.10:FF:000029">
    <property type="entry name" value="Pectinesterase 4"/>
    <property type="match status" value="1"/>
</dbReference>
<reference evidence="12" key="2">
    <citation type="submission" date="2021-03" db="UniProtKB">
        <authorList>
            <consortium name="EnsemblPlants"/>
        </authorList>
    </citation>
    <scope>IDENTIFICATION</scope>
</reference>
<dbReference type="EnsemblPlants" id="AUR62002073-RA">
    <property type="protein sequence ID" value="AUR62002073-RA:cds"/>
    <property type="gene ID" value="AUR62002073"/>
</dbReference>
<comment type="subcellular location">
    <subcellularLocation>
        <location evidence="1">Secreted</location>
        <location evidence="1">Cell wall</location>
    </subcellularLocation>
</comment>
<evidence type="ECO:0000259" key="11">
    <source>
        <dbReference type="Pfam" id="PF01095"/>
    </source>
</evidence>
<reference evidence="12" key="1">
    <citation type="journal article" date="2017" name="Nature">
        <title>The genome of Chenopodium quinoa.</title>
        <authorList>
            <person name="Jarvis D.E."/>
            <person name="Ho Y.S."/>
            <person name="Lightfoot D.J."/>
            <person name="Schmoeckel S.M."/>
            <person name="Li B."/>
            <person name="Borm T.J.A."/>
            <person name="Ohyanagi H."/>
            <person name="Mineta K."/>
            <person name="Michell C.T."/>
            <person name="Saber N."/>
            <person name="Kharbatia N.M."/>
            <person name="Rupper R.R."/>
            <person name="Sharp A.R."/>
            <person name="Dally N."/>
            <person name="Boughton B.A."/>
            <person name="Woo Y.H."/>
            <person name="Gao G."/>
            <person name="Schijlen E.G.W.M."/>
            <person name="Guo X."/>
            <person name="Momin A.A."/>
            <person name="Negrao S."/>
            <person name="Al-Babili S."/>
            <person name="Gehring C."/>
            <person name="Roessner U."/>
            <person name="Jung C."/>
            <person name="Murphy K."/>
            <person name="Arold S.T."/>
            <person name="Gojobori T."/>
            <person name="van der Linden C.G."/>
            <person name="van Loo E.N."/>
            <person name="Jellen E.N."/>
            <person name="Maughan P.J."/>
            <person name="Tester M."/>
        </authorList>
    </citation>
    <scope>NUCLEOTIDE SEQUENCE [LARGE SCALE GENOMIC DNA]</scope>
    <source>
        <strain evidence="12">cv. PI 614886</strain>
    </source>
</reference>
<evidence type="ECO:0000256" key="8">
    <source>
        <dbReference type="ARBA" id="ARBA00023316"/>
    </source>
</evidence>
<dbReference type="Proteomes" id="UP000596660">
    <property type="component" value="Unplaced"/>
</dbReference>
<evidence type="ECO:0000256" key="1">
    <source>
        <dbReference type="ARBA" id="ARBA00004191"/>
    </source>
</evidence>
<protein>
    <recommendedName>
        <fullName evidence="3 10">Pectinesterase</fullName>
        <ecNumber evidence="3 10">3.1.1.11</ecNumber>
    </recommendedName>
</protein>
<dbReference type="EC" id="3.1.1.11" evidence="3 10"/>
<evidence type="ECO:0000256" key="7">
    <source>
        <dbReference type="ARBA" id="ARBA00023085"/>
    </source>
</evidence>
<proteinExistence type="predicted"/>
<dbReference type="PANTHER" id="PTHR31707">
    <property type="entry name" value="PECTINESTERASE"/>
    <property type="match status" value="1"/>
</dbReference>
<dbReference type="Gramene" id="AUR62002073-RA">
    <property type="protein sequence ID" value="AUR62002073-RA:cds"/>
    <property type="gene ID" value="AUR62002073"/>
</dbReference>
<name>A0A803KSR5_CHEQI</name>
<dbReference type="AlphaFoldDB" id="A0A803KSR5"/>
<dbReference type="GO" id="GO:0045490">
    <property type="term" value="P:pectin catabolic process"/>
    <property type="evidence" value="ECO:0007669"/>
    <property type="project" value="UniProtKB-UniRule"/>
</dbReference>
<dbReference type="InterPro" id="IPR000070">
    <property type="entry name" value="Pectinesterase_cat"/>
</dbReference>
<evidence type="ECO:0000313" key="12">
    <source>
        <dbReference type="EnsemblPlants" id="AUR62002073-RA:cds"/>
    </source>
</evidence>
<dbReference type="UniPathway" id="UPA00545">
    <property type="reaction ID" value="UER00823"/>
</dbReference>
<sequence>MSSSSSMSLIRICAMTRYPDLCVNSLGEYMINTQLVEESNNHDGVEATIRHGKVKENVVVQVSLNVTMERLRKGLDYLMMEMKGLDEIKESFQWSAHDDCVGFIQDSVDLLTRRRLMGLEPTNMDHKNLGDPKWISKKDKKLLGSHLANIQPNVTVSHHGIGPNVTVRSIKEAIEMAPKNSSIPFIIHVKAGRYQEANLTVGKSKTNLWFIGAGKGKTIITGVTGAGFVARGITFESTAGPQNHQAVALLVKSEHSVFYECEMKGYQDTLYIHSNRQFYRNCDIYGTIDFIFGKAQAVFQNCTIYTRKPMEQQTNTIIAHKRPCSNICAGISIHECQIRAAPDLEPVKSNYTTYLGRPWNEGATTVYMLSYIGDHIDPQGWIPWNSTTTLDDVFYGEFQNYGPGANISQRVISPGVHANMSVVEAARFTVDRFVDGSSWIGHTKVPFEAGLGY</sequence>
<dbReference type="PROSITE" id="PS00503">
    <property type="entry name" value="PECTINESTERASE_2"/>
    <property type="match status" value="1"/>
</dbReference>
<keyword evidence="5" id="KW-0964">Secreted</keyword>
<accession>A0A803KSR5</accession>
<feature type="active site" evidence="9">
    <location>
        <position position="289"/>
    </location>
</feature>
<keyword evidence="13" id="KW-1185">Reference proteome</keyword>
<evidence type="ECO:0000256" key="9">
    <source>
        <dbReference type="PROSITE-ProRule" id="PRU10040"/>
    </source>
</evidence>
<keyword evidence="4" id="KW-0134">Cell wall</keyword>
<dbReference type="GO" id="GO:0042545">
    <property type="term" value="P:cell wall modification"/>
    <property type="evidence" value="ECO:0007669"/>
    <property type="project" value="UniProtKB-UniRule"/>
</dbReference>
<dbReference type="InterPro" id="IPR012334">
    <property type="entry name" value="Pectin_lyas_fold"/>
</dbReference>
<feature type="domain" description="Pectinesterase catalytic" evidence="11">
    <location>
        <begin position="153"/>
        <end position="436"/>
    </location>
</feature>
<dbReference type="Pfam" id="PF01095">
    <property type="entry name" value="Pectinesterase"/>
    <property type="match status" value="1"/>
</dbReference>